<accession>A0A2S6HJZ9</accession>
<dbReference type="InterPro" id="IPR007459">
    <property type="entry name" value="DNA_pol3_chi"/>
</dbReference>
<dbReference type="RefSeq" id="WP_104427242.1">
    <property type="nucleotide sequence ID" value="NZ_PTIZ01000001.1"/>
</dbReference>
<reference evidence="1 2" key="1">
    <citation type="submission" date="2018-02" db="EMBL/GenBank/DDBJ databases">
        <title>Subsurface microbial communities from deep shales in Ohio and West Virginia, USA.</title>
        <authorList>
            <person name="Wrighton K."/>
        </authorList>
    </citation>
    <scope>NUCLEOTIDE SEQUENCE [LARGE SCALE GENOMIC DNA]</scope>
    <source>
        <strain evidence="1 2">OWC-DMM</strain>
    </source>
</reference>
<organism evidence="1 2">
    <name type="scientific">Methylobacter tundripaludum</name>
    <dbReference type="NCBI Taxonomy" id="173365"/>
    <lineage>
        <taxon>Bacteria</taxon>
        <taxon>Pseudomonadati</taxon>
        <taxon>Pseudomonadota</taxon>
        <taxon>Gammaproteobacteria</taxon>
        <taxon>Methylococcales</taxon>
        <taxon>Methylococcaceae</taxon>
        <taxon>Methylobacter</taxon>
    </lineage>
</organism>
<name>A0A2S6HJZ9_9GAMM</name>
<dbReference type="SUPFAM" id="SSF102400">
    <property type="entry name" value="DNA polymerase III chi subunit"/>
    <property type="match status" value="1"/>
</dbReference>
<comment type="caution">
    <text evidence="1">The sequence shown here is derived from an EMBL/GenBank/DDBJ whole genome shotgun (WGS) entry which is preliminary data.</text>
</comment>
<dbReference type="Pfam" id="PF04364">
    <property type="entry name" value="DNA_pol3_chi"/>
    <property type="match status" value="1"/>
</dbReference>
<evidence type="ECO:0000313" key="2">
    <source>
        <dbReference type="Proteomes" id="UP000240010"/>
    </source>
</evidence>
<sequence length="160" mass="18059">MAEVSFYILPSESLEERYLFACKLIEKAYRSGSFCYVLTDSAEQSRTIDDLLWTFRAGSFIPHQIYTGEPPDIARDGVYAAGSPGASAATEKVILIGSLDAPEHWQKVLFNLSSRYPAVGPQTERILEILDNSETTKEAGRNRYRRYQQSGMPVTTHKDW</sequence>
<dbReference type="GO" id="GO:0003887">
    <property type="term" value="F:DNA-directed DNA polymerase activity"/>
    <property type="evidence" value="ECO:0007669"/>
    <property type="project" value="InterPro"/>
</dbReference>
<protein>
    <submittedName>
        <fullName evidence="1">DNA polymerase III chi subunit</fullName>
    </submittedName>
</protein>
<dbReference type="GO" id="GO:0003677">
    <property type="term" value="F:DNA binding"/>
    <property type="evidence" value="ECO:0007669"/>
    <property type="project" value="InterPro"/>
</dbReference>
<dbReference type="EMBL" id="PTIZ01000001">
    <property type="protein sequence ID" value="PPK77786.1"/>
    <property type="molecule type" value="Genomic_DNA"/>
</dbReference>
<dbReference type="PANTHER" id="PTHR38767:SF1">
    <property type="entry name" value="DNA POLYMERASE III SUBUNIT CHI"/>
    <property type="match status" value="1"/>
</dbReference>
<dbReference type="PANTHER" id="PTHR38767">
    <property type="entry name" value="DNA POLYMERASE III SUBUNIT CHI"/>
    <property type="match status" value="1"/>
</dbReference>
<evidence type="ECO:0000313" key="1">
    <source>
        <dbReference type="EMBL" id="PPK77786.1"/>
    </source>
</evidence>
<dbReference type="Gene3D" id="3.40.50.10110">
    <property type="entry name" value="DNA polymerase III subunit chi"/>
    <property type="match status" value="1"/>
</dbReference>
<dbReference type="InterPro" id="IPR036768">
    <property type="entry name" value="PolIII_chi_sf"/>
</dbReference>
<proteinExistence type="predicted"/>
<dbReference type="AlphaFoldDB" id="A0A2S6HJZ9"/>
<gene>
    <name evidence="1" type="ORF">B0F87_101167</name>
</gene>
<dbReference type="Proteomes" id="UP000240010">
    <property type="component" value="Unassembled WGS sequence"/>
</dbReference>
<dbReference type="GO" id="GO:0006260">
    <property type="term" value="P:DNA replication"/>
    <property type="evidence" value="ECO:0007669"/>
    <property type="project" value="InterPro"/>
</dbReference>
<dbReference type="GO" id="GO:0032298">
    <property type="term" value="P:positive regulation of DNA-templated DNA replication initiation"/>
    <property type="evidence" value="ECO:0007669"/>
    <property type="project" value="TreeGrafter"/>
</dbReference>